<name>A0ABU0DGA1_9HYPH</name>
<comment type="caution">
    <text evidence="12">The sequence shown here is derived from an EMBL/GenBank/DDBJ whole genome shotgun (WGS) entry which is preliminary data.</text>
</comment>
<dbReference type="SUPFAM" id="SSF51445">
    <property type="entry name" value="(Trans)glycosidases"/>
    <property type="match status" value="1"/>
</dbReference>
<dbReference type="InterPro" id="IPR033132">
    <property type="entry name" value="GH_1_N_CS"/>
</dbReference>
<keyword evidence="7 10" id="KW-0326">Glycosidase</keyword>
<dbReference type="PROSITE" id="PS00572">
    <property type="entry name" value="GLYCOSYL_HYDROL_F1_1"/>
    <property type="match status" value="1"/>
</dbReference>
<dbReference type="PROSITE" id="PS00653">
    <property type="entry name" value="GLYCOSYL_HYDROL_F1_2"/>
    <property type="match status" value="1"/>
</dbReference>
<dbReference type="InterPro" id="IPR017853">
    <property type="entry name" value="GH"/>
</dbReference>
<keyword evidence="6" id="KW-0119">Carbohydrate metabolism</keyword>
<evidence type="ECO:0000256" key="7">
    <source>
        <dbReference type="ARBA" id="ARBA00023295"/>
    </source>
</evidence>
<evidence type="ECO:0000256" key="2">
    <source>
        <dbReference type="ARBA" id="ARBA00010838"/>
    </source>
</evidence>
<evidence type="ECO:0000256" key="8">
    <source>
        <dbReference type="ARBA" id="ARBA00023326"/>
    </source>
</evidence>
<comment type="catalytic activity">
    <reaction evidence="1 10">
        <text>Hydrolysis of terminal, non-reducing beta-D-glucosyl residues with release of beta-D-glucose.</text>
        <dbReference type="EC" id="3.2.1.21"/>
    </reaction>
</comment>
<keyword evidence="8" id="KW-0624">Polysaccharide degradation</keyword>
<sequence length="487" mass="52721">MLRRRDLLLSALAAAGLPALPLTARAQAAAALPAAAPLLPAGTPRLPADFVWGASTSAYQIEGAVAEGGRKPSIWDVFSHTPGRIADGTNGDVACDHYHRYPDDVALMADLGFKAYRFSLAWPRVMPDGTGPVNAAGLDFYDRLVDTLLARGIQPMACLYHWDLPQALQERGGWHNRDIAHWFADYARAAVQRLGDRVKPWAMLNEPSVHAIFGHGFGNHAPGLTGWDSYVKAQHHLNLAQGTGIAAVKGLHPGLKLGTVLSLQPIFPASQDPADIAAAARFDACWNTINLDPLFHGRYPELFAEAFAPLVQPGDLETIRAPIDFLGVNYYGPSYIKHEPNAFLAQASWGALPPDTPTTLLGWPISAQGMVDVLARLRDAYGNPPVFITENGACYEDPAPVDGVVQDPARTEYIRAHLVAAGQAIEQGCALKGYYVWSLLDNFEWAEGERRRFGVVRVDFANQQRTPKQSALYLSGLMKAQGGVAAP</sequence>
<feature type="active site" description="Nucleophile" evidence="9">
    <location>
        <position position="390"/>
    </location>
</feature>
<dbReference type="Pfam" id="PF00232">
    <property type="entry name" value="Glyco_hydro_1"/>
    <property type="match status" value="1"/>
</dbReference>
<evidence type="ECO:0000256" key="3">
    <source>
        <dbReference type="ARBA" id="ARBA00012744"/>
    </source>
</evidence>
<dbReference type="InterPro" id="IPR017736">
    <property type="entry name" value="Glyco_hydro_1_beta-glucosidase"/>
</dbReference>
<keyword evidence="11" id="KW-0732">Signal</keyword>
<dbReference type="EC" id="3.2.1.21" evidence="3 10"/>
<dbReference type="RefSeq" id="WP_307059683.1">
    <property type="nucleotide sequence ID" value="NZ_JAUSUH010000003.1"/>
</dbReference>
<dbReference type="NCBIfam" id="TIGR03356">
    <property type="entry name" value="BGL"/>
    <property type="match status" value="1"/>
</dbReference>
<keyword evidence="5" id="KW-0136">Cellulose degradation</keyword>
<dbReference type="GO" id="GO:0008422">
    <property type="term" value="F:beta-glucosidase activity"/>
    <property type="evidence" value="ECO:0007669"/>
    <property type="project" value="UniProtKB-EC"/>
</dbReference>
<feature type="signal peptide" evidence="11">
    <location>
        <begin position="1"/>
        <end position="26"/>
    </location>
</feature>
<dbReference type="PANTHER" id="PTHR10353">
    <property type="entry name" value="GLYCOSYL HYDROLASE"/>
    <property type="match status" value="1"/>
</dbReference>
<proteinExistence type="inferred from homology"/>
<dbReference type="Gene3D" id="3.20.20.80">
    <property type="entry name" value="Glycosidases"/>
    <property type="match status" value="1"/>
</dbReference>
<dbReference type="PANTHER" id="PTHR10353:SF36">
    <property type="entry name" value="LP05116P"/>
    <property type="match status" value="1"/>
</dbReference>
<reference evidence="12 13" key="1">
    <citation type="submission" date="2023-07" db="EMBL/GenBank/DDBJ databases">
        <title>Genomic Encyclopedia of Type Strains, Phase IV (KMG-IV): sequencing the most valuable type-strain genomes for metagenomic binning, comparative biology and taxonomic classification.</title>
        <authorList>
            <person name="Goeker M."/>
        </authorList>
    </citation>
    <scope>NUCLEOTIDE SEQUENCE [LARGE SCALE GENOMIC DNA]</scope>
    <source>
        <strain evidence="12 13">DSM 1277</strain>
    </source>
</reference>
<dbReference type="InterPro" id="IPR001360">
    <property type="entry name" value="Glyco_hydro_1"/>
</dbReference>
<dbReference type="Proteomes" id="UP001238467">
    <property type="component" value="Unassembled WGS sequence"/>
</dbReference>
<dbReference type="InterPro" id="IPR006311">
    <property type="entry name" value="TAT_signal"/>
</dbReference>
<evidence type="ECO:0000313" key="12">
    <source>
        <dbReference type="EMBL" id="MDQ0347409.1"/>
    </source>
</evidence>
<gene>
    <name evidence="12" type="ORF">J2S76_001833</name>
</gene>
<evidence type="ECO:0000256" key="10">
    <source>
        <dbReference type="RuleBase" id="RU361175"/>
    </source>
</evidence>
<keyword evidence="4 10" id="KW-0378">Hydrolase</keyword>
<protein>
    <recommendedName>
        <fullName evidence="3 10">Beta-glucosidase</fullName>
        <ecNumber evidence="3 10">3.2.1.21</ecNumber>
    </recommendedName>
</protein>
<evidence type="ECO:0000256" key="6">
    <source>
        <dbReference type="ARBA" id="ARBA00023277"/>
    </source>
</evidence>
<evidence type="ECO:0000256" key="1">
    <source>
        <dbReference type="ARBA" id="ARBA00000448"/>
    </source>
</evidence>
<evidence type="ECO:0000256" key="5">
    <source>
        <dbReference type="ARBA" id="ARBA00023001"/>
    </source>
</evidence>
<evidence type="ECO:0000256" key="4">
    <source>
        <dbReference type="ARBA" id="ARBA00022801"/>
    </source>
</evidence>
<dbReference type="PRINTS" id="PR00131">
    <property type="entry name" value="GLHYDRLASE1"/>
</dbReference>
<dbReference type="PROSITE" id="PS51318">
    <property type="entry name" value="TAT"/>
    <property type="match status" value="1"/>
</dbReference>
<evidence type="ECO:0000313" key="13">
    <source>
        <dbReference type="Proteomes" id="UP001238467"/>
    </source>
</evidence>
<organism evidence="12 13">
    <name type="scientific">Ancylobacter vacuolatus</name>
    <dbReference type="NCBI Taxonomy" id="223389"/>
    <lineage>
        <taxon>Bacteria</taxon>
        <taxon>Pseudomonadati</taxon>
        <taxon>Pseudomonadota</taxon>
        <taxon>Alphaproteobacteria</taxon>
        <taxon>Hyphomicrobiales</taxon>
        <taxon>Xanthobacteraceae</taxon>
        <taxon>Ancylobacter</taxon>
    </lineage>
</organism>
<evidence type="ECO:0000256" key="9">
    <source>
        <dbReference type="PROSITE-ProRule" id="PRU10055"/>
    </source>
</evidence>
<comment type="similarity">
    <text evidence="2 10">Belongs to the glycosyl hydrolase 1 family.</text>
</comment>
<dbReference type="InterPro" id="IPR018120">
    <property type="entry name" value="Glyco_hydro_1_AS"/>
</dbReference>
<feature type="chain" id="PRO_5046982162" description="Beta-glucosidase" evidence="11">
    <location>
        <begin position="27"/>
        <end position="487"/>
    </location>
</feature>
<evidence type="ECO:0000256" key="11">
    <source>
        <dbReference type="SAM" id="SignalP"/>
    </source>
</evidence>
<accession>A0ABU0DGA1</accession>
<dbReference type="EMBL" id="JAUSUH010000003">
    <property type="protein sequence ID" value="MDQ0347409.1"/>
    <property type="molecule type" value="Genomic_DNA"/>
</dbReference>
<keyword evidence="13" id="KW-1185">Reference proteome</keyword>